<dbReference type="GO" id="GO:0008168">
    <property type="term" value="F:methyltransferase activity"/>
    <property type="evidence" value="ECO:0007669"/>
    <property type="project" value="UniProtKB-KW"/>
</dbReference>
<dbReference type="InterPro" id="IPR029063">
    <property type="entry name" value="SAM-dependent_MTases_sf"/>
</dbReference>
<reference evidence="6 7" key="1">
    <citation type="submission" date="2014-08" db="EMBL/GenBank/DDBJ databases">
        <authorList>
            <person name="Hassan Y.I."/>
            <person name="Lepp D."/>
            <person name="Zhou T."/>
        </authorList>
    </citation>
    <scope>NUCLEOTIDE SEQUENCE [LARGE SCALE GENOMIC DNA]</scope>
    <source>
        <strain evidence="6 7">IFO13584</strain>
    </source>
</reference>
<dbReference type="SUPFAM" id="SSF53335">
    <property type="entry name" value="S-adenosyl-L-methionine-dependent methyltransferases"/>
    <property type="match status" value="1"/>
</dbReference>
<evidence type="ECO:0000256" key="4">
    <source>
        <dbReference type="PROSITE-ProRule" id="PRU00489"/>
    </source>
</evidence>
<evidence type="ECO:0000313" key="6">
    <source>
        <dbReference type="EMBL" id="KFL31466.1"/>
    </source>
</evidence>
<dbReference type="InterPro" id="IPR007757">
    <property type="entry name" value="MT-A70-like"/>
</dbReference>
<comment type="caution">
    <text evidence="6">The sequence shown here is derived from an EMBL/GenBank/DDBJ whole genome shotgun (WGS) entry which is preliminary data.</text>
</comment>
<keyword evidence="2 6" id="KW-0808">Transferase</keyword>
<dbReference type="STRING" id="46914.JP75_07920"/>
<organism evidence="6 7">
    <name type="scientific">Devosia riboflavina</name>
    <dbReference type="NCBI Taxonomy" id="46914"/>
    <lineage>
        <taxon>Bacteria</taxon>
        <taxon>Pseudomonadati</taxon>
        <taxon>Pseudomonadota</taxon>
        <taxon>Alphaproteobacteria</taxon>
        <taxon>Hyphomicrobiales</taxon>
        <taxon>Devosiaceae</taxon>
        <taxon>Devosia</taxon>
    </lineage>
</organism>
<keyword evidence="3" id="KW-0949">S-adenosyl-L-methionine</keyword>
<evidence type="ECO:0000256" key="1">
    <source>
        <dbReference type="ARBA" id="ARBA00022603"/>
    </source>
</evidence>
<evidence type="ECO:0000256" key="3">
    <source>
        <dbReference type="ARBA" id="ARBA00022691"/>
    </source>
</evidence>
<gene>
    <name evidence="6" type="ORF">JP75_07920</name>
</gene>
<name>A0A087M3L3_9HYPH</name>
<accession>A0A087M3L3</accession>
<sequence>MTAWPFGAMPMFSFDVVMADPPWSFDNWSEGGNAKNAKAQYDCMPTPDIKRLPVGHLAAGDCWLWLWATYPMLPDAIEVMDAWGFRYVTAGPWVKRGTSGKLAMGTGYVLRSCSEIFLIGKNGEPKTHARDVRNVLEAPRREHSRKPDEAYAMAEKLFGPGRRADLFSRETRPGWTSWGNESTKFDEVAA</sequence>
<dbReference type="PANTHER" id="PTHR12829">
    <property type="entry name" value="N6-ADENOSINE-METHYLTRANSFERASE"/>
    <property type="match status" value="1"/>
</dbReference>
<protein>
    <submittedName>
        <fullName evidence="6">DNA methyltransferase</fullName>
    </submittedName>
</protein>
<dbReference type="EMBL" id="JQGC01000006">
    <property type="protein sequence ID" value="KFL31466.1"/>
    <property type="molecule type" value="Genomic_DNA"/>
</dbReference>
<dbReference type="OrthoDB" id="9800596at2"/>
<dbReference type="PROSITE" id="PS51143">
    <property type="entry name" value="MT_A70"/>
    <property type="match status" value="1"/>
</dbReference>
<dbReference type="RefSeq" id="WP_035081249.1">
    <property type="nucleotide sequence ID" value="NZ_JQGC01000006.1"/>
</dbReference>
<proteinExistence type="inferred from homology"/>
<comment type="similarity">
    <text evidence="4">Belongs to the MT-A70-like family.</text>
</comment>
<keyword evidence="1 6" id="KW-0489">Methyltransferase</keyword>
<dbReference type="Proteomes" id="UP000028981">
    <property type="component" value="Unassembled WGS sequence"/>
</dbReference>
<evidence type="ECO:0000256" key="5">
    <source>
        <dbReference type="SAM" id="MobiDB-lite"/>
    </source>
</evidence>
<dbReference type="Pfam" id="PF05063">
    <property type="entry name" value="MT-A70"/>
    <property type="match status" value="1"/>
</dbReference>
<evidence type="ECO:0000256" key="2">
    <source>
        <dbReference type="ARBA" id="ARBA00022679"/>
    </source>
</evidence>
<dbReference type="AlphaFoldDB" id="A0A087M3L3"/>
<feature type="region of interest" description="Disordered" evidence="5">
    <location>
        <begin position="171"/>
        <end position="190"/>
    </location>
</feature>
<keyword evidence="7" id="KW-1185">Reference proteome</keyword>
<dbReference type="GO" id="GO:0032259">
    <property type="term" value="P:methylation"/>
    <property type="evidence" value="ECO:0007669"/>
    <property type="project" value="UniProtKB-KW"/>
</dbReference>
<evidence type="ECO:0000313" key="7">
    <source>
        <dbReference type="Proteomes" id="UP000028981"/>
    </source>
</evidence>
<dbReference type="PANTHER" id="PTHR12829:SF7">
    <property type="entry name" value="N6-ADENOSINE-METHYLTRANSFERASE CATALYTIC SUBUNIT"/>
    <property type="match status" value="1"/>
</dbReference>